<dbReference type="PRINTS" id="PR00992">
    <property type="entry name" value="ALARACEMASE"/>
</dbReference>
<feature type="active site" description="Proton acceptor; specific for D-alanine" evidence="4">
    <location>
        <position position="34"/>
    </location>
</feature>
<dbReference type="CDD" id="cd00430">
    <property type="entry name" value="PLPDE_III_AR"/>
    <property type="match status" value="1"/>
</dbReference>
<dbReference type="Pfam" id="PF01168">
    <property type="entry name" value="Ala_racemase_N"/>
    <property type="match status" value="1"/>
</dbReference>
<dbReference type="EMBL" id="JACHEK010000007">
    <property type="protein sequence ID" value="MBB6145744.1"/>
    <property type="molecule type" value="Genomic_DNA"/>
</dbReference>
<keyword evidence="9" id="KW-1185">Reference proteome</keyword>
<feature type="domain" description="Alanine racemase C-terminal" evidence="7">
    <location>
        <begin position="258"/>
        <end position="386"/>
    </location>
</feature>
<dbReference type="Pfam" id="PF00842">
    <property type="entry name" value="Ala_racemase_C"/>
    <property type="match status" value="1"/>
</dbReference>
<feature type="binding site" evidence="4 6">
    <location>
        <position position="327"/>
    </location>
    <ligand>
        <name>substrate</name>
    </ligand>
</feature>
<dbReference type="InterPro" id="IPR020622">
    <property type="entry name" value="Ala_racemase_pyridoxalP-BS"/>
</dbReference>
<dbReference type="InterPro" id="IPR011079">
    <property type="entry name" value="Ala_racemase_C"/>
</dbReference>
<dbReference type="Gene3D" id="3.20.20.10">
    <property type="entry name" value="Alanine racemase"/>
    <property type="match status" value="1"/>
</dbReference>
<comment type="function">
    <text evidence="4">Catalyzes the interconversion of L-alanine and D-alanine. May also act on other amino acids.</text>
</comment>
<evidence type="ECO:0000256" key="2">
    <source>
        <dbReference type="ARBA" id="ARBA00022898"/>
    </source>
</evidence>
<comment type="catalytic activity">
    <reaction evidence="4">
        <text>L-alanine = D-alanine</text>
        <dbReference type="Rhea" id="RHEA:20249"/>
        <dbReference type="ChEBI" id="CHEBI:57416"/>
        <dbReference type="ChEBI" id="CHEBI:57972"/>
        <dbReference type="EC" id="5.1.1.1"/>
    </reaction>
</comment>
<evidence type="ECO:0000256" key="5">
    <source>
        <dbReference type="PIRSR" id="PIRSR600821-50"/>
    </source>
</evidence>
<dbReference type="PANTHER" id="PTHR30511:SF0">
    <property type="entry name" value="ALANINE RACEMASE, CATABOLIC-RELATED"/>
    <property type="match status" value="1"/>
</dbReference>
<dbReference type="InterPro" id="IPR009006">
    <property type="entry name" value="Ala_racemase/Decarboxylase_C"/>
</dbReference>
<dbReference type="UniPathway" id="UPA00042">
    <property type="reaction ID" value="UER00497"/>
</dbReference>
<feature type="modified residue" description="N6-(pyridoxal phosphate)lysine" evidence="4 5">
    <location>
        <position position="34"/>
    </location>
</feature>
<organism evidence="8 9">
    <name type="scientific">Silvibacterium bohemicum</name>
    <dbReference type="NCBI Taxonomy" id="1577686"/>
    <lineage>
        <taxon>Bacteria</taxon>
        <taxon>Pseudomonadati</taxon>
        <taxon>Acidobacteriota</taxon>
        <taxon>Terriglobia</taxon>
        <taxon>Terriglobales</taxon>
        <taxon>Acidobacteriaceae</taxon>
        <taxon>Silvibacterium</taxon>
    </lineage>
</organism>
<comment type="cofactor">
    <cofactor evidence="1 4 5">
        <name>pyridoxal 5'-phosphate</name>
        <dbReference type="ChEBI" id="CHEBI:597326"/>
    </cofactor>
</comment>
<comment type="pathway">
    <text evidence="4">Amino-acid biosynthesis; D-alanine biosynthesis; D-alanine from L-alanine: step 1/1.</text>
</comment>
<evidence type="ECO:0000256" key="3">
    <source>
        <dbReference type="ARBA" id="ARBA00023235"/>
    </source>
</evidence>
<evidence type="ECO:0000313" key="8">
    <source>
        <dbReference type="EMBL" id="MBB6145744.1"/>
    </source>
</evidence>
<comment type="caution">
    <text evidence="8">The sequence shown here is derived from an EMBL/GenBank/DDBJ whole genome shotgun (WGS) entry which is preliminary data.</text>
</comment>
<keyword evidence="3 4" id="KW-0413">Isomerase</keyword>
<gene>
    <name evidence="8" type="ORF">HNQ77_003705</name>
</gene>
<feature type="active site" description="Proton acceptor; specific for L-alanine" evidence="4">
    <location>
        <position position="279"/>
    </location>
</feature>
<dbReference type="RefSeq" id="WP_050060778.1">
    <property type="nucleotide sequence ID" value="NZ_JACHEK010000007.1"/>
</dbReference>
<comment type="similarity">
    <text evidence="4">Belongs to the alanine racemase family.</text>
</comment>
<dbReference type="InterPro" id="IPR000821">
    <property type="entry name" value="Ala_racemase"/>
</dbReference>
<dbReference type="AlphaFoldDB" id="A0A841K655"/>
<dbReference type="GO" id="GO:0030170">
    <property type="term" value="F:pyridoxal phosphate binding"/>
    <property type="evidence" value="ECO:0007669"/>
    <property type="project" value="UniProtKB-UniRule"/>
</dbReference>
<dbReference type="PROSITE" id="PS00395">
    <property type="entry name" value="ALANINE_RACEMASE"/>
    <property type="match status" value="1"/>
</dbReference>
<proteinExistence type="inferred from homology"/>
<dbReference type="SMART" id="SM01005">
    <property type="entry name" value="Ala_racemase_C"/>
    <property type="match status" value="1"/>
</dbReference>
<dbReference type="HAMAP" id="MF_01201">
    <property type="entry name" value="Ala_racemase"/>
    <property type="match status" value="1"/>
</dbReference>
<sequence length="393" mass="41838">MRPAWAEISLDRLIQNYRLLSAAAGESGLIAVVKANAYGHGTLACAHALANAGAAWLGVTNAEEAIAVRATCPGARILVMSGLWEHEAEGAIEHRLTPVVWEPAHLEWLDAATREKQCATQSVAVHLEIDTGMARQGVRLADLPSFLERMQAAKALSLEGVMTHFHSPELLDGEATAAQMARLDAAMEIISARGFRPTVIHAGNSATVLANDGARSIGELAAKYGASAMLRPGLSLYGYPPRVSGEGASTEANELQPVLAWKTRVVSLRTIEAGESAGYNATFRAGRPSRLALLPVGYADGMNRLLSNRGEVLVRGQRAPIVGRISMDLTIVDVTDIPAVEMGDEVVLIGKQGTEQISAYDFADLAGTIPYEVLCNISARVRRVTLNASEDDV</sequence>
<dbReference type="GO" id="GO:0008784">
    <property type="term" value="F:alanine racemase activity"/>
    <property type="evidence" value="ECO:0007669"/>
    <property type="project" value="UniProtKB-UniRule"/>
</dbReference>
<keyword evidence="2 4" id="KW-0663">Pyridoxal phosphate</keyword>
<dbReference type="OrthoDB" id="9813814at2"/>
<dbReference type="PANTHER" id="PTHR30511">
    <property type="entry name" value="ALANINE RACEMASE"/>
    <property type="match status" value="1"/>
</dbReference>
<dbReference type="Proteomes" id="UP000538666">
    <property type="component" value="Unassembled WGS sequence"/>
</dbReference>
<accession>A0A841K655</accession>
<dbReference type="InterPro" id="IPR029066">
    <property type="entry name" value="PLP-binding_barrel"/>
</dbReference>
<dbReference type="GO" id="GO:0005829">
    <property type="term" value="C:cytosol"/>
    <property type="evidence" value="ECO:0007669"/>
    <property type="project" value="TreeGrafter"/>
</dbReference>
<dbReference type="SUPFAM" id="SSF51419">
    <property type="entry name" value="PLP-binding barrel"/>
    <property type="match status" value="1"/>
</dbReference>
<dbReference type="NCBIfam" id="TIGR00492">
    <property type="entry name" value="alr"/>
    <property type="match status" value="1"/>
</dbReference>
<evidence type="ECO:0000256" key="6">
    <source>
        <dbReference type="PIRSR" id="PIRSR600821-52"/>
    </source>
</evidence>
<evidence type="ECO:0000259" key="7">
    <source>
        <dbReference type="SMART" id="SM01005"/>
    </source>
</evidence>
<dbReference type="InterPro" id="IPR001608">
    <property type="entry name" value="Ala_racemase_N"/>
</dbReference>
<name>A0A841K655_9BACT</name>
<dbReference type="SUPFAM" id="SSF50621">
    <property type="entry name" value="Alanine racemase C-terminal domain-like"/>
    <property type="match status" value="1"/>
</dbReference>
<evidence type="ECO:0000256" key="1">
    <source>
        <dbReference type="ARBA" id="ARBA00001933"/>
    </source>
</evidence>
<protein>
    <recommendedName>
        <fullName evidence="4">Alanine racemase</fullName>
        <ecNumber evidence="4">5.1.1.1</ecNumber>
    </recommendedName>
</protein>
<reference evidence="8 9" key="1">
    <citation type="submission" date="2020-08" db="EMBL/GenBank/DDBJ databases">
        <title>Genomic Encyclopedia of Type Strains, Phase IV (KMG-IV): sequencing the most valuable type-strain genomes for metagenomic binning, comparative biology and taxonomic classification.</title>
        <authorList>
            <person name="Goeker M."/>
        </authorList>
    </citation>
    <scope>NUCLEOTIDE SEQUENCE [LARGE SCALE GENOMIC DNA]</scope>
    <source>
        <strain evidence="8 9">DSM 103733</strain>
    </source>
</reference>
<dbReference type="GO" id="GO:0030632">
    <property type="term" value="P:D-alanine biosynthetic process"/>
    <property type="evidence" value="ECO:0007669"/>
    <property type="project" value="UniProtKB-UniRule"/>
</dbReference>
<dbReference type="EC" id="5.1.1.1" evidence="4"/>
<dbReference type="Gene3D" id="2.40.37.10">
    <property type="entry name" value="Lyase, Ornithine Decarboxylase, Chain A, domain 1"/>
    <property type="match status" value="1"/>
</dbReference>
<feature type="binding site" evidence="4 6">
    <location>
        <position position="135"/>
    </location>
    <ligand>
        <name>substrate</name>
    </ligand>
</feature>
<evidence type="ECO:0000313" key="9">
    <source>
        <dbReference type="Proteomes" id="UP000538666"/>
    </source>
</evidence>
<evidence type="ECO:0000256" key="4">
    <source>
        <dbReference type="HAMAP-Rule" id="MF_01201"/>
    </source>
</evidence>